<name>A0ABD1WL08_9LAMI</name>
<evidence type="ECO:0000313" key="2">
    <source>
        <dbReference type="EMBL" id="KAL2550297.1"/>
    </source>
</evidence>
<dbReference type="AlphaFoldDB" id="A0ABD1WL08"/>
<evidence type="ECO:0000313" key="3">
    <source>
        <dbReference type="Proteomes" id="UP001604277"/>
    </source>
</evidence>
<gene>
    <name evidence="2" type="ORF">Fot_11827</name>
</gene>
<dbReference type="EMBL" id="JBFOLJ010000003">
    <property type="protein sequence ID" value="KAL2550297.1"/>
    <property type="molecule type" value="Genomic_DNA"/>
</dbReference>
<feature type="region of interest" description="Disordered" evidence="1">
    <location>
        <begin position="68"/>
        <end position="120"/>
    </location>
</feature>
<organism evidence="2 3">
    <name type="scientific">Forsythia ovata</name>
    <dbReference type="NCBI Taxonomy" id="205694"/>
    <lineage>
        <taxon>Eukaryota</taxon>
        <taxon>Viridiplantae</taxon>
        <taxon>Streptophyta</taxon>
        <taxon>Embryophyta</taxon>
        <taxon>Tracheophyta</taxon>
        <taxon>Spermatophyta</taxon>
        <taxon>Magnoliopsida</taxon>
        <taxon>eudicotyledons</taxon>
        <taxon>Gunneridae</taxon>
        <taxon>Pentapetalae</taxon>
        <taxon>asterids</taxon>
        <taxon>lamiids</taxon>
        <taxon>Lamiales</taxon>
        <taxon>Oleaceae</taxon>
        <taxon>Forsythieae</taxon>
        <taxon>Forsythia</taxon>
    </lineage>
</organism>
<feature type="compositionally biased region" description="Polar residues" evidence="1">
    <location>
        <begin position="68"/>
        <end position="80"/>
    </location>
</feature>
<accession>A0ABD1WL08</accession>
<proteinExistence type="predicted"/>
<keyword evidence="3" id="KW-1185">Reference proteome</keyword>
<protein>
    <submittedName>
        <fullName evidence="2">Uncharacterized protein</fullName>
    </submittedName>
</protein>
<evidence type="ECO:0000256" key="1">
    <source>
        <dbReference type="SAM" id="MobiDB-lite"/>
    </source>
</evidence>
<comment type="caution">
    <text evidence="2">The sequence shown here is derived from an EMBL/GenBank/DDBJ whole genome shotgun (WGS) entry which is preliminary data.</text>
</comment>
<sequence length="120" mass="12929">MSGFYFSSMPKPKIRRGEVVDDISHPSPVSSTAFISGIAVPQAPKTIVSSSSFILLAPEMTSGVPSIPFSTGPVSSSKNVRQLGKKKVATDSKEEMSMPGKRMKDAEDSRRTGWDRVRPG</sequence>
<dbReference type="Proteomes" id="UP001604277">
    <property type="component" value="Unassembled WGS sequence"/>
</dbReference>
<reference evidence="3" key="1">
    <citation type="submission" date="2024-07" db="EMBL/GenBank/DDBJ databases">
        <title>Two chromosome-level genome assemblies of Korean endemic species Abeliophyllum distichum and Forsythia ovata (Oleaceae).</title>
        <authorList>
            <person name="Jang H."/>
        </authorList>
    </citation>
    <scope>NUCLEOTIDE SEQUENCE [LARGE SCALE GENOMIC DNA]</scope>
</reference>
<feature type="compositionally biased region" description="Basic and acidic residues" evidence="1">
    <location>
        <begin position="88"/>
        <end position="120"/>
    </location>
</feature>